<feature type="compositionally biased region" description="Low complexity" evidence="1">
    <location>
        <begin position="284"/>
        <end position="293"/>
    </location>
</feature>
<dbReference type="Proteomes" id="UP001550628">
    <property type="component" value="Unassembled WGS sequence"/>
</dbReference>
<evidence type="ECO:0008006" key="4">
    <source>
        <dbReference type="Google" id="ProtNLM"/>
    </source>
</evidence>
<name>A0ABV2WSR1_9NOCA</name>
<feature type="region of interest" description="Disordered" evidence="1">
    <location>
        <begin position="1"/>
        <end position="20"/>
    </location>
</feature>
<evidence type="ECO:0000313" key="2">
    <source>
        <dbReference type="EMBL" id="MEU1953892.1"/>
    </source>
</evidence>
<organism evidence="2 3">
    <name type="scientific">Nocardia rhamnosiphila</name>
    <dbReference type="NCBI Taxonomy" id="426716"/>
    <lineage>
        <taxon>Bacteria</taxon>
        <taxon>Bacillati</taxon>
        <taxon>Actinomycetota</taxon>
        <taxon>Actinomycetes</taxon>
        <taxon>Mycobacteriales</taxon>
        <taxon>Nocardiaceae</taxon>
        <taxon>Nocardia</taxon>
    </lineage>
</organism>
<comment type="caution">
    <text evidence="2">The sequence shown here is derived from an EMBL/GenBank/DDBJ whole genome shotgun (WGS) entry which is preliminary data.</text>
</comment>
<protein>
    <recommendedName>
        <fullName evidence="4">PPE family domain-containing protein</fullName>
    </recommendedName>
</protein>
<feature type="compositionally biased region" description="Gly residues" evidence="1">
    <location>
        <begin position="333"/>
        <end position="342"/>
    </location>
</feature>
<feature type="compositionally biased region" description="Polar residues" evidence="1">
    <location>
        <begin position="294"/>
        <end position="306"/>
    </location>
</feature>
<dbReference type="RefSeq" id="WP_356959995.1">
    <property type="nucleotide sequence ID" value="NZ_JBEYBD010000041.1"/>
</dbReference>
<accession>A0ABV2WSR1</accession>
<dbReference type="EMBL" id="JBEYBF010000012">
    <property type="protein sequence ID" value="MEU1953892.1"/>
    <property type="molecule type" value="Genomic_DNA"/>
</dbReference>
<evidence type="ECO:0000256" key="1">
    <source>
        <dbReference type="SAM" id="MobiDB-lite"/>
    </source>
</evidence>
<reference evidence="2 3" key="1">
    <citation type="submission" date="2024-06" db="EMBL/GenBank/DDBJ databases">
        <title>The Natural Products Discovery Center: Release of the First 8490 Sequenced Strains for Exploring Actinobacteria Biosynthetic Diversity.</title>
        <authorList>
            <person name="Kalkreuter E."/>
            <person name="Kautsar S.A."/>
            <person name="Yang D."/>
            <person name="Bader C.D."/>
            <person name="Teijaro C.N."/>
            <person name="Fluegel L."/>
            <person name="Davis C.M."/>
            <person name="Simpson J.R."/>
            <person name="Lauterbach L."/>
            <person name="Steele A.D."/>
            <person name="Gui C."/>
            <person name="Meng S."/>
            <person name="Li G."/>
            <person name="Viehrig K."/>
            <person name="Ye F."/>
            <person name="Su P."/>
            <person name="Kiefer A.F."/>
            <person name="Nichols A."/>
            <person name="Cepeda A.J."/>
            <person name="Yan W."/>
            <person name="Fan B."/>
            <person name="Jiang Y."/>
            <person name="Adhikari A."/>
            <person name="Zheng C.-J."/>
            <person name="Schuster L."/>
            <person name="Cowan T.M."/>
            <person name="Smanski M.J."/>
            <person name="Chevrette M.G."/>
            <person name="De Carvalho L.P.S."/>
            <person name="Shen B."/>
        </authorList>
    </citation>
    <scope>NUCLEOTIDE SEQUENCE [LARGE SCALE GENOMIC DNA]</scope>
    <source>
        <strain evidence="2 3">NPDC019708</strain>
    </source>
</reference>
<sequence length="383" mass="38979">MSNTPDYENPTIPSGGEHTSEWEHPEIKAAFSPLLVQDAIDQAERYWQMRQLWEQGVETFVRSTQASLTQAWSGPAAEQSKQAIQDYIDKYARPATSALEALSAGVRNAVTAIVETKNAIGDPLTTDGFKGWLNETFNDSEIGRRTEAARVAMQTHYVDRFGELDTQIPVIPVPVGPTSTTDIPAPPPGGYNTDTGNPGATSPESPAGTAGETPAGGTPGTPEGETPGEAPGEETTQPTTTDPGDTATDPASTEDPTGAAPTVPAGTTPAGVTTSPGSPGGTPSGTPGSPGAPESQTPGRTVQGAPNTAAGVPAGASAAAANAAANRGMTGMPMGGAGAGRGGQEDESKRSTPDYLINQENTEELLGDIPPTIAGGVIGRNPD</sequence>
<feature type="compositionally biased region" description="Polar residues" evidence="1">
    <location>
        <begin position="192"/>
        <end position="204"/>
    </location>
</feature>
<evidence type="ECO:0000313" key="3">
    <source>
        <dbReference type="Proteomes" id="UP001550628"/>
    </source>
</evidence>
<gene>
    <name evidence="2" type="ORF">ABZ510_18765</name>
</gene>
<proteinExistence type="predicted"/>
<feature type="compositionally biased region" description="Low complexity" evidence="1">
    <location>
        <begin position="206"/>
        <end position="277"/>
    </location>
</feature>
<feature type="region of interest" description="Disordered" evidence="1">
    <location>
        <begin position="172"/>
        <end position="383"/>
    </location>
</feature>
<keyword evidence="3" id="KW-1185">Reference proteome</keyword>
<feature type="compositionally biased region" description="Basic and acidic residues" evidence="1">
    <location>
        <begin position="343"/>
        <end position="352"/>
    </location>
</feature>
<feature type="compositionally biased region" description="Low complexity" evidence="1">
    <location>
        <begin position="309"/>
        <end position="332"/>
    </location>
</feature>